<evidence type="ECO:0008006" key="5">
    <source>
        <dbReference type="Google" id="ProtNLM"/>
    </source>
</evidence>
<comment type="caution">
    <text evidence="3">The sequence shown here is derived from an EMBL/GenBank/DDBJ whole genome shotgun (WGS) entry which is preliminary data.</text>
</comment>
<dbReference type="EMBL" id="JACHJS010000001">
    <property type="protein sequence ID" value="MBB4965535.1"/>
    <property type="molecule type" value="Genomic_DNA"/>
</dbReference>
<protein>
    <recommendedName>
        <fullName evidence="5">Carboxypeptidase family protein</fullName>
    </recommendedName>
</protein>
<dbReference type="SUPFAM" id="SSF63829">
    <property type="entry name" value="Calcium-dependent phosphotriesterase"/>
    <property type="match status" value="1"/>
</dbReference>
<feature type="region of interest" description="Disordered" evidence="1">
    <location>
        <begin position="303"/>
        <end position="326"/>
    </location>
</feature>
<evidence type="ECO:0000256" key="2">
    <source>
        <dbReference type="SAM" id="SignalP"/>
    </source>
</evidence>
<keyword evidence="4" id="KW-1185">Reference proteome</keyword>
<dbReference type="Gene3D" id="2.130.10.10">
    <property type="entry name" value="YVTN repeat-like/Quinoprotein amine dehydrogenase"/>
    <property type="match status" value="1"/>
</dbReference>
<dbReference type="InterPro" id="IPR015943">
    <property type="entry name" value="WD40/YVTN_repeat-like_dom_sf"/>
</dbReference>
<evidence type="ECO:0000256" key="1">
    <source>
        <dbReference type="SAM" id="MobiDB-lite"/>
    </source>
</evidence>
<sequence>MRFLPAVLALTLLAFATPAIAAAETYGYTATAAEPSYVEGTKRVDISGDNDYRWLGLPFPVTFYGTTYDSAYHHVDGYIDFTIWGDSNPGRQVPSPNRPNAAVYAFWDDLVVDGQAGVWTATDGVAPNRRYIVEWRDVRLKSVPGSRLSAELVFGENGVILLQYRGLDQPAERGATAVVGIEDARGTSAVVWSDNQSRLSDGTAVRLHVPGTAIARGLVTDANTGKPRSGIALSATTGGRTVTTTSDYYGRYQLEVPATDPRITASAPGYPAEVLTPGSTAEHGAVTADVAIKSPILEAPGTPEITVPAGGRTTASVPVRNTGTAPGSWSAIREVEGGAVPPRPGASGAIRSWDPRAVGVENGYGVADLDGDVWVSVPSAHQLVRLTPEGVVLGRTTLPDTESPRDLAVVGDKLCYVNDSSFAGGAVLHCVRPATAEVTPYLTTAPGIVGGQSGLAHNPRTDVFHLVDGTRLDTVKGPSHADAGALVSSCTIKFSRWDPSYYPQGAALGPDGDVWIYEETGHYQRSGRIELIDPTDCQAGTILTWSPIEGAYNAAGIEADAAGNVWVFTYPPYAGPFPSKGPANIGLFQTRYPAYSDLPWLTTLASPASIPPGSTGQVLVAVDATNLRPGVHNVALALTTTGPGTPIVGVPIRVTVT</sequence>
<dbReference type="AlphaFoldDB" id="A0A7W7T591"/>
<dbReference type="SUPFAM" id="SSF49464">
    <property type="entry name" value="Carboxypeptidase regulatory domain-like"/>
    <property type="match status" value="1"/>
</dbReference>
<name>A0A7W7T591_9PSEU</name>
<evidence type="ECO:0000313" key="4">
    <source>
        <dbReference type="Proteomes" id="UP000542674"/>
    </source>
</evidence>
<proteinExistence type="predicted"/>
<gene>
    <name evidence="3" type="ORF">F4559_002894</name>
</gene>
<dbReference type="Gene3D" id="2.60.40.1120">
    <property type="entry name" value="Carboxypeptidase-like, regulatory domain"/>
    <property type="match status" value="1"/>
</dbReference>
<dbReference type="InterPro" id="IPR008969">
    <property type="entry name" value="CarboxyPept-like_regulatory"/>
</dbReference>
<dbReference type="Proteomes" id="UP000542674">
    <property type="component" value="Unassembled WGS sequence"/>
</dbReference>
<dbReference type="RefSeq" id="WP_184669124.1">
    <property type="nucleotide sequence ID" value="NZ_BAABAI010000029.1"/>
</dbReference>
<evidence type="ECO:0000313" key="3">
    <source>
        <dbReference type="EMBL" id="MBB4965535.1"/>
    </source>
</evidence>
<keyword evidence="2" id="KW-0732">Signal</keyword>
<feature type="compositionally biased region" description="Polar residues" evidence="1">
    <location>
        <begin position="313"/>
        <end position="326"/>
    </location>
</feature>
<feature type="chain" id="PRO_5038844212" description="Carboxypeptidase family protein" evidence="2">
    <location>
        <begin position="22"/>
        <end position="657"/>
    </location>
</feature>
<organism evidence="3 4">
    <name type="scientific">Saccharothrix violaceirubra</name>
    <dbReference type="NCBI Taxonomy" id="413306"/>
    <lineage>
        <taxon>Bacteria</taxon>
        <taxon>Bacillati</taxon>
        <taxon>Actinomycetota</taxon>
        <taxon>Actinomycetes</taxon>
        <taxon>Pseudonocardiales</taxon>
        <taxon>Pseudonocardiaceae</taxon>
        <taxon>Saccharothrix</taxon>
    </lineage>
</organism>
<reference evidence="3 4" key="1">
    <citation type="submission" date="2020-08" db="EMBL/GenBank/DDBJ databases">
        <title>Sequencing the genomes of 1000 actinobacteria strains.</title>
        <authorList>
            <person name="Klenk H.-P."/>
        </authorList>
    </citation>
    <scope>NUCLEOTIDE SEQUENCE [LARGE SCALE GENOMIC DNA]</scope>
    <source>
        <strain evidence="3 4">DSM 45084</strain>
    </source>
</reference>
<accession>A0A7W7T591</accession>
<feature type="signal peptide" evidence="2">
    <location>
        <begin position="1"/>
        <end position="21"/>
    </location>
</feature>